<name>A0A7K4BYQ2_9ARCH</name>
<feature type="domain" description="MnmG N-terminal" evidence="6">
    <location>
        <begin position="158"/>
        <end position="216"/>
    </location>
</feature>
<dbReference type="InterPro" id="IPR049516">
    <property type="entry name" value="FAD-depend_C"/>
</dbReference>
<dbReference type="PRINTS" id="PR00368">
    <property type="entry name" value="FADPNR"/>
</dbReference>
<evidence type="ECO:0000256" key="3">
    <source>
        <dbReference type="ARBA" id="ARBA00022827"/>
    </source>
</evidence>
<evidence type="ECO:0000256" key="2">
    <source>
        <dbReference type="ARBA" id="ARBA00022630"/>
    </source>
</evidence>
<protein>
    <submittedName>
        <fullName evidence="8">FAD-binding protein</fullName>
    </submittedName>
</protein>
<dbReference type="Pfam" id="PF00890">
    <property type="entry name" value="FAD_binding_2"/>
    <property type="match status" value="1"/>
</dbReference>
<evidence type="ECO:0000259" key="7">
    <source>
        <dbReference type="Pfam" id="PF21688"/>
    </source>
</evidence>
<dbReference type="InterPro" id="IPR003953">
    <property type="entry name" value="FAD-dep_OxRdtase_2_FAD-bd"/>
</dbReference>
<dbReference type="AlphaFoldDB" id="A0A7K4BYQ2"/>
<dbReference type="SUPFAM" id="SSF51905">
    <property type="entry name" value="FAD/NAD(P)-binding domain"/>
    <property type="match status" value="1"/>
</dbReference>
<reference evidence="8 9" key="1">
    <citation type="journal article" date="2020" name="Biotechnol. Biofuels">
        <title>New insights from the biogas microbiome by comprehensive genome-resolved metagenomics of nearly 1600 species originating from multiple anaerobic digesters.</title>
        <authorList>
            <person name="Campanaro S."/>
            <person name="Treu L."/>
            <person name="Rodriguez-R L.M."/>
            <person name="Kovalovszki A."/>
            <person name="Ziels R.M."/>
            <person name="Maus I."/>
            <person name="Zhu X."/>
            <person name="Kougias P.G."/>
            <person name="Basile A."/>
            <person name="Luo G."/>
            <person name="Schluter A."/>
            <person name="Konstantinidis K.T."/>
            <person name="Angelidaki I."/>
        </authorList>
    </citation>
    <scope>NUCLEOTIDE SEQUENCE [LARGE SCALE GENOMIC DNA]</scope>
    <source>
        <strain evidence="8">AS22ysBPME_79</strain>
    </source>
</reference>
<feature type="domain" description="FAD-dependent oxidoreductase 2 FAD-binding" evidence="5">
    <location>
        <begin position="22"/>
        <end position="56"/>
    </location>
</feature>
<keyword evidence="2" id="KW-0285">Flavoprotein</keyword>
<sequence>MEKVSENKTNFSIKDCVNQEYDIIIIGAGPAGMFAALEASTNTKLKILLIDKGKLIGERTKQEVMNGFGGAGTFSDGKLHFTPVLSHEKMFHLYNEKEYTNLIKEVEKTFLDFGVKPDYYPKNIEKTNLLVEHSQKNNIKLYVRKTIHVGSDILPNIMKNFQDKLEKNNVGLLAETEVSDIIVENNEAKGIILKDGEKIFSKNIICAPGRYNAKWMQDLAKKHGLKEIYDKIEVGVRVEFPSSVLKKHADLMYETVFKMYTPTYDDVIRTFCPCPNGHVAIEQYEDFVCVNGHSNSNHDSENSNFAFVTEIALTEPLENTRAYANFIAQGVTLIGGGKPIIQRLKDLKKGRRSTPERIMHSHIEPSLKEAVPGDIGMSMPYRITKNIIEGIEMLDKVLPGLNGDSTFLYAPEVKFRSNKILTNKNLETNIKNLYVAGDAAGISGNIVGAGVTGIIAGKAIKEKNK</sequence>
<dbReference type="Gene3D" id="3.50.50.60">
    <property type="entry name" value="FAD/NAD(P)-binding domain"/>
    <property type="match status" value="2"/>
</dbReference>
<comment type="caution">
    <text evidence="8">The sequence shown here is derived from an EMBL/GenBank/DDBJ whole genome shotgun (WGS) entry which is preliminary data.</text>
</comment>
<dbReference type="EMBL" id="JAAZKV010000007">
    <property type="protein sequence ID" value="NMA44348.1"/>
    <property type="molecule type" value="Genomic_DNA"/>
</dbReference>
<dbReference type="Proteomes" id="UP000526302">
    <property type="component" value="Unassembled WGS sequence"/>
</dbReference>
<dbReference type="Pfam" id="PF01134">
    <property type="entry name" value="GIDA"/>
    <property type="match status" value="1"/>
</dbReference>
<dbReference type="PANTHER" id="PTHR43106">
    <property type="entry name" value="DEHYDROGENASE-RELATED"/>
    <property type="match status" value="1"/>
</dbReference>
<comment type="cofactor">
    <cofactor evidence="1">
        <name>FAD</name>
        <dbReference type="ChEBI" id="CHEBI:57692"/>
    </cofactor>
</comment>
<dbReference type="InterPro" id="IPR040131">
    <property type="entry name" value="MnmG_N"/>
</dbReference>
<gene>
    <name evidence="8" type="ORF">GX950_00855</name>
</gene>
<evidence type="ECO:0000313" key="9">
    <source>
        <dbReference type="Proteomes" id="UP000526302"/>
    </source>
</evidence>
<evidence type="ECO:0000256" key="4">
    <source>
        <dbReference type="ARBA" id="ARBA00023002"/>
    </source>
</evidence>
<dbReference type="GO" id="GO:0016491">
    <property type="term" value="F:oxidoreductase activity"/>
    <property type="evidence" value="ECO:0007669"/>
    <property type="project" value="UniProtKB-KW"/>
</dbReference>
<dbReference type="PANTHER" id="PTHR43106:SF1">
    <property type="entry name" value="DEHYDROGENASE-RELATED"/>
    <property type="match status" value="1"/>
</dbReference>
<keyword evidence="4" id="KW-0560">Oxidoreductase</keyword>
<evidence type="ECO:0000259" key="5">
    <source>
        <dbReference type="Pfam" id="PF00890"/>
    </source>
</evidence>
<dbReference type="InterPro" id="IPR036188">
    <property type="entry name" value="FAD/NAD-bd_sf"/>
</dbReference>
<proteinExistence type="predicted"/>
<dbReference type="InterPro" id="IPR028348">
    <property type="entry name" value="FAD-binding_protein"/>
</dbReference>
<evidence type="ECO:0000313" key="8">
    <source>
        <dbReference type="EMBL" id="NMA44348.1"/>
    </source>
</evidence>
<evidence type="ECO:0000256" key="1">
    <source>
        <dbReference type="ARBA" id="ARBA00001974"/>
    </source>
</evidence>
<dbReference type="PIRSF" id="PIRSF038984">
    <property type="entry name" value="FAD_binding_protein"/>
    <property type="match status" value="1"/>
</dbReference>
<dbReference type="Pfam" id="PF21688">
    <property type="entry name" value="FAD-depend_C"/>
    <property type="match status" value="1"/>
</dbReference>
<feature type="domain" description="FAD-dependent protein C-terminal" evidence="7">
    <location>
        <begin position="233"/>
        <end position="413"/>
    </location>
</feature>
<keyword evidence="3" id="KW-0274">FAD</keyword>
<accession>A0A7K4BYQ2</accession>
<organism evidence="8 9">
    <name type="scientific">Candidatus Iainarchaeum sp</name>
    <dbReference type="NCBI Taxonomy" id="3101447"/>
    <lineage>
        <taxon>Archaea</taxon>
        <taxon>Candidatus Iainarchaeota</taxon>
        <taxon>Candidatus Iainarchaeia</taxon>
        <taxon>Candidatus Iainarchaeales</taxon>
        <taxon>Candidatus Iainarchaeaceae</taxon>
        <taxon>Candidatus Iainarchaeum</taxon>
    </lineage>
</organism>
<evidence type="ECO:0000259" key="6">
    <source>
        <dbReference type="Pfam" id="PF01134"/>
    </source>
</evidence>
<dbReference type="PRINTS" id="PR00411">
    <property type="entry name" value="PNDRDTASEI"/>
</dbReference>